<feature type="non-terminal residue" evidence="1">
    <location>
        <position position="123"/>
    </location>
</feature>
<proteinExistence type="predicted"/>
<organism evidence="1">
    <name type="scientific">marine sediment metagenome</name>
    <dbReference type="NCBI Taxonomy" id="412755"/>
    <lineage>
        <taxon>unclassified sequences</taxon>
        <taxon>metagenomes</taxon>
        <taxon>ecological metagenomes</taxon>
    </lineage>
</organism>
<dbReference type="AlphaFoldDB" id="X0ZSL5"/>
<comment type="caution">
    <text evidence="1">The sequence shown here is derived from an EMBL/GenBank/DDBJ whole genome shotgun (WGS) entry which is preliminary data.</text>
</comment>
<accession>X0ZSL5</accession>
<gene>
    <name evidence="1" type="ORF">S01H1_75720</name>
</gene>
<sequence length="123" mass="12477">MARKALVVSVIATAVVALLLAVVGLGEGSVSAQPIAGATYTGTVSPSGAVTLTVSADGTEVTQFSYDILAEFDGVCFALWAGSDLAVPIENDAFSHELLWLDEPVVSFSGSFPSPGTAEGTIQ</sequence>
<evidence type="ECO:0000313" key="1">
    <source>
        <dbReference type="EMBL" id="GAG51221.1"/>
    </source>
</evidence>
<protein>
    <submittedName>
        <fullName evidence="1">Uncharacterized protein</fullName>
    </submittedName>
</protein>
<reference evidence="1" key="1">
    <citation type="journal article" date="2014" name="Front. Microbiol.">
        <title>High frequency of phylogenetically diverse reductive dehalogenase-homologous genes in deep subseafloor sedimentary metagenomes.</title>
        <authorList>
            <person name="Kawai M."/>
            <person name="Futagami T."/>
            <person name="Toyoda A."/>
            <person name="Takaki Y."/>
            <person name="Nishi S."/>
            <person name="Hori S."/>
            <person name="Arai W."/>
            <person name="Tsubouchi T."/>
            <person name="Morono Y."/>
            <person name="Uchiyama I."/>
            <person name="Ito T."/>
            <person name="Fujiyama A."/>
            <person name="Inagaki F."/>
            <person name="Takami H."/>
        </authorList>
    </citation>
    <scope>NUCLEOTIDE SEQUENCE</scope>
    <source>
        <strain evidence="1">Expedition CK06-06</strain>
    </source>
</reference>
<name>X0ZSL5_9ZZZZ</name>
<dbReference type="EMBL" id="BARS01050762">
    <property type="protein sequence ID" value="GAG51221.1"/>
    <property type="molecule type" value="Genomic_DNA"/>
</dbReference>